<comment type="caution">
    <text evidence="1">The sequence shown here is derived from an EMBL/GenBank/DDBJ whole genome shotgun (WGS) entry which is preliminary data.</text>
</comment>
<evidence type="ECO:0000313" key="2">
    <source>
        <dbReference type="Proteomes" id="UP000240357"/>
    </source>
</evidence>
<dbReference type="EMBL" id="PYFT01000001">
    <property type="protein sequence ID" value="PSR54360.1"/>
    <property type="molecule type" value="Genomic_DNA"/>
</dbReference>
<evidence type="ECO:0000313" key="1">
    <source>
        <dbReference type="EMBL" id="PSR54360.1"/>
    </source>
</evidence>
<accession>A0A2T2YFS6</accession>
<evidence type="ECO:0008006" key="3">
    <source>
        <dbReference type="Google" id="ProtNLM"/>
    </source>
</evidence>
<name>A0A2T2YFS6_9BACT</name>
<proteinExistence type="predicted"/>
<dbReference type="Proteomes" id="UP000240357">
    <property type="component" value="Unassembled WGS sequence"/>
</dbReference>
<gene>
    <name evidence="1" type="ORF">AHMF7605_12985</name>
</gene>
<dbReference type="AlphaFoldDB" id="A0A2T2YFS6"/>
<protein>
    <recommendedName>
        <fullName evidence="3">Outer membrane protein beta-barrel domain-containing protein</fullName>
    </recommendedName>
</protein>
<dbReference type="OrthoDB" id="850919at2"/>
<organism evidence="1 2">
    <name type="scientific">Adhaeribacter arboris</name>
    <dbReference type="NCBI Taxonomy" id="2072846"/>
    <lineage>
        <taxon>Bacteria</taxon>
        <taxon>Pseudomonadati</taxon>
        <taxon>Bacteroidota</taxon>
        <taxon>Cytophagia</taxon>
        <taxon>Cytophagales</taxon>
        <taxon>Hymenobacteraceae</taxon>
        <taxon>Adhaeribacter</taxon>
    </lineage>
</organism>
<sequence length="165" mass="18863">MKMDLMFTGKKGISGGLIMSFYGNKLKQEYHLFTSRDQNSAPPTMLLGVGVNKFIFQQEHREFNLQLAVCYAIQNITPKLNESDQEWTQLEGFSPGLVANYLVKIGKDKVGYYYGSPLLRNNYLNFHGAIRPVFFHLKQASGLMLELEISYRMGLHAVSEYKLKP</sequence>
<dbReference type="RefSeq" id="WP_106929968.1">
    <property type="nucleotide sequence ID" value="NZ_PYFT01000001.1"/>
</dbReference>
<reference evidence="1 2" key="1">
    <citation type="submission" date="2018-03" db="EMBL/GenBank/DDBJ databases">
        <title>Adhaeribacter sp. HMF7605 Genome sequencing and assembly.</title>
        <authorList>
            <person name="Kang H."/>
            <person name="Kang J."/>
            <person name="Cha I."/>
            <person name="Kim H."/>
            <person name="Joh K."/>
        </authorList>
    </citation>
    <scope>NUCLEOTIDE SEQUENCE [LARGE SCALE GENOMIC DNA]</scope>
    <source>
        <strain evidence="1 2">HMF7605</strain>
    </source>
</reference>
<keyword evidence="2" id="KW-1185">Reference proteome</keyword>